<dbReference type="SUPFAM" id="SSF56349">
    <property type="entry name" value="DNA breaking-rejoining enzymes"/>
    <property type="match status" value="1"/>
</dbReference>
<evidence type="ECO:0000313" key="6">
    <source>
        <dbReference type="EMBL" id="GAA1951130.1"/>
    </source>
</evidence>
<comment type="caution">
    <text evidence="6">The sequence shown here is derived from an EMBL/GenBank/DDBJ whole genome shotgun (WGS) entry which is preliminary data.</text>
</comment>
<dbReference type="PROSITE" id="PS51898">
    <property type="entry name" value="TYR_RECOMBINASE"/>
    <property type="match status" value="1"/>
</dbReference>
<dbReference type="InterPro" id="IPR050090">
    <property type="entry name" value="Tyrosine_recombinase_XerCD"/>
</dbReference>
<dbReference type="Gene3D" id="1.10.150.130">
    <property type="match status" value="1"/>
</dbReference>
<dbReference type="InterPro" id="IPR010998">
    <property type="entry name" value="Integrase_recombinase_N"/>
</dbReference>
<keyword evidence="7" id="KW-1185">Reference proteome</keyword>
<evidence type="ECO:0000256" key="3">
    <source>
        <dbReference type="PROSITE-ProRule" id="PRU01248"/>
    </source>
</evidence>
<organism evidence="6 7">
    <name type="scientific">Microbacterium deminutum</name>
    <dbReference type="NCBI Taxonomy" id="344164"/>
    <lineage>
        <taxon>Bacteria</taxon>
        <taxon>Bacillati</taxon>
        <taxon>Actinomycetota</taxon>
        <taxon>Actinomycetes</taxon>
        <taxon>Micrococcales</taxon>
        <taxon>Microbacteriaceae</taxon>
        <taxon>Microbacterium</taxon>
    </lineage>
</organism>
<evidence type="ECO:0000256" key="1">
    <source>
        <dbReference type="ARBA" id="ARBA00023125"/>
    </source>
</evidence>
<dbReference type="Proteomes" id="UP001499933">
    <property type="component" value="Unassembled WGS sequence"/>
</dbReference>
<protein>
    <submittedName>
        <fullName evidence="6">Site-specific integrase</fullName>
    </submittedName>
</protein>
<dbReference type="InterPro" id="IPR011010">
    <property type="entry name" value="DNA_brk_join_enz"/>
</dbReference>
<proteinExistence type="predicted"/>
<dbReference type="InterPro" id="IPR013762">
    <property type="entry name" value="Integrase-like_cat_sf"/>
</dbReference>
<evidence type="ECO:0000256" key="2">
    <source>
        <dbReference type="ARBA" id="ARBA00023172"/>
    </source>
</evidence>
<evidence type="ECO:0000259" key="4">
    <source>
        <dbReference type="PROSITE" id="PS51898"/>
    </source>
</evidence>
<keyword evidence="1 3" id="KW-0238">DNA-binding</keyword>
<dbReference type="PANTHER" id="PTHR30349">
    <property type="entry name" value="PHAGE INTEGRASE-RELATED"/>
    <property type="match status" value="1"/>
</dbReference>
<dbReference type="InterPro" id="IPR044068">
    <property type="entry name" value="CB"/>
</dbReference>
<sequence>MNKRLNGEGTFRQRPNGSWEARVAYTDDDGTTKRLSFYGKTRAEAKAKLDEAAKRIEAGDPARDAAFTVSEWCERWLSTTLAASARKPTTKSTFATVLRTYISGCRIGRIPLSKLRPSHVDAWLVELRTLTKTIEGADGERVETRRLTESTIRKAWNCLSVALDGAVRDKALARNPLKVGEAPVPEHHEARFLTAEETTAILAAAKAMDDAPHGRQSAAYPLLAFIAATGVRKGEALALRWDAVDLDAGTAKIVGTLSRLSGELVITSPKTVKSRRTLTLSPGVARLLRSHRTAQLEARLAAGSLWQDSGHVFTTVTGRPVDPSTALRSLKAAAAKAGVQGAAVHTLRHTAATAMLEAGVPLAAVSMALGHARSSITADVYAHATVGAQEAAMRAAAAAVGL</sequence>
<accession>A0ABN2QFP1</accession>
<evidence type="ECO:0000313" key="7">
    <source>
        <dbReference type="Proteomes" id="UP001499933"/>
    </source>
</evidence>
<dbReference type="InterPro" id="IPR002104">
    <property type="entry name" value="Integrase_catalytic"/>
</dbReference>
<name>A0ABN2QFP1_9MICO</name>
<gene>
    <name evidence="6" type="ORF">GCM10009776_11430</name>
</gene>
<dbReference type="EMBL" id="BAAAOG010000001">
    <property type="protein sequence ID" value="GAA1951130.1"/>
    <property type="molecule type" value="Genomic_DNA"/>
</dbReference>
<dbReference type="PROSITE" id="PS51900">
    <property type="entry name" value="CB"/>
    <property type="match status" value="1"/>
</dbReference>
<feature type="domain" description="Core-binding (CB)" evidence="5">
    <location>
        <begin position="67"/>
        <end position="167"/>
    </location>
</feature>
<keyword evidence="2" id="KW-0233">DNA recombination</keyword>
<reference evidence="6 7" key="1">
    <citation type="journal article" date="2019" name="Int. J. Syst. Evol. Microbiol.">
        <title>The Global Catalogue of Microorganisms (GCM) 10K type strain sequencing project: providing services to taxonomists for standard genome sequencing and annotation.</title>
        <authorList>
            <consortium name="The Broad Institute Genomics Platform"/>
            <consortium name="The Broad Institute Genome Sequencing Center for Infectious Disease"/>
            <person name="Wu L."/>
            <person name="Ma J."/>
        </authorList>
    </citation>
    <scope>NUCLEOTIDE SEQUENCE [LARGE SCALE GENOMIC DNA]</scope>
    <source>
        <strain evidence="6 7">JCM 14901</strain>
    </source>
</reference>
<dbReference type="PANTHER" id="PTHR30349:SF91">
    <property type="entry name" value="INTA PROTEIN"/>
    <property type="match status" value="1"/>
</dbReference>
<evidence type="ECO:0000259" key="5">
    <source>
        <dbReference type="PROSITE" id="PS51900"/>
    </source>
</evidence>
<dbReference type="Gene3D" id="1.10.443.10">
    <property type="entry name" value="Intergrase catalytic core"/>
    <property type="match status" value="1"/>
</dbReference>
<dbReference type="RefSeq" id="WP_344092103.1">
    <property type="nucleotide sequence ID" value="NZ_BAAAOG010000001.1"/>
</dbReference>
<dbReference type="CDD" id="cd01189">
    <property type="entry name" value="INT_ICEBs1_C_like"/>
    <property type="match status" value="1"/>
</dbReference>
<dbReference type="Pfam" id="PF00589">
    <property type="entry name" value="Phage_integrase"/>
    <property type="match status" value="1"/>
</dbReference>
<feature type="domain" description="Tyr recombinase" evidence="4">
    <location>
        <begin position="188"/>
        <end position="394"/>
    </location>
</feature>